<dbReference type="EMBL" id="MHUT01000012">
    <property type="protein sequence ID" value="OHA80972.1"/>
    <property type="molecule type" value="Genomic_DNA"/>
</dbReference>
<dbReference type="InterPro" id="IPR004358">
    <property type="entry name" value="Sig_transdc_His_kin-like_C"/>
</dbReference>
<feature type="transmembrane region" description="Helical" evidence="12">
    <location>
        <begin position="22"/>
        <end position="44"/>
    </location>
</feature>
<evidence type="ECO:0000256" key="6">
    <source>
        <dbReference type="ARBA" id="ARBA00022679"/>
    </source>
</evidence>
<keyword evidence="11 12" id="KW-0472">Membrane</keyword>
<evidence type="ECO:0000256" key="5">
    <source>
        <dbReference type="ARBA" id="ARBA00022553"/>
    </source>
</evidence>
<dbReference type="SUPFAM" id="SSF55874">
    <property type="entry name" value="ATPase domain of HSP90 chaperone/DNA topoisomerase II/histidine kinase"/>
    <property type="match status" value="1"/>
</dbReference>
<accession>A0A1G2S8S5</accession>
<keyword evidence="6" id="KW-0808">Transferase</keyword>
<comment type="catalytic activity">
    <reaction evidence="1">
        <text>ATP + protein L-histidine = ADP + protein N-phospho-L-histidine.</text>
        <dbReference type="EC" id="2.7.13.3"/>
    </reaction>
</comment>
<keyword evidence="8" id="KW-0418">Kinase</keyword>
<keyword evidence="4" id="KW-1003">Cell membrane</keyword>
<dbReference type="GO" id="GO:0000155">
    <property type="term" value="F:phosphorelay sensor kinase activity"/>
    <property type="evidence" value="ECO:0007669"/>
    <property type="project" value="InterPro"/>
</dbReference>
<evidence type="ECO:0000256" key="4">
    <source>
        <dbReference type="ARBA" id="ARBA00022475"/>
    </source>
</evidence>
<feature type="transmembrane region" description="Helical" evidence="12">
    <location>
        <begin position="192"/>
        <end position="208"/>
    </location>
</feature>
<evidence type="ECO:0000256" key="8">
    <source>
        <dbReference type="ARBA" id="ARBA00022777"/>
    </source>
</evidence>
<dbReference type="CDD" id="cd00082">
    <property type="entry name" value="HisKA"/>
    <property type="match status" value="1"/>
</dbReference>
<dbReference type="PANTHER" id="PTHR43047">
    <property type="entry name" value="TWO-COMPONENT HISTIDINE PROTEIN KINASE"/>
    <property type="match status" value="1"/>
</dbReference>
<dbReference type="InterPro" id="IPR003661">
    <property type="entry name" value="HisK_dim/P_dom"/>
</dbReference>
<dbReference type="FunFam" id="3.30.565.10:FF:000023">
    <property type="entry name" value="PAS domain-containing sensor histidine kinase"/>
    <property type="match status" value="1"/>
</dbReference>
<dbReference type="Gene3D" id="1.10.287.130">
    <property type="match status" value="1"/>
</dbReference>
<evidence type="ECO:0000256" key="3">
    <source>
        <dbReference type="ARBA" id="ARBA00012438"/>
    </source>
</evidence>
<dbReference type="Pfam" id="PF00512">
    <property type="entry name" value="HisKA"/>
    <property type="match status" value="1"/>
</dbReference>
<dbReference type="AlphaFoldDB" id="A0A1G2S8S5"/>
<organism evidence="14 15">
    <name type="scientific">Candidatus Yonathbacteria bacterium RIFCSPHIGHO2_02_FULL_44_14</name>
    <dbReference type="NCBI Taxonomy" id="1802724"/>
    <lineage>
        <taxon>Bacteria</taxon>
        <taxon>Candidatus Yonathiibacteriota</taxon>
    </lineage>
</organism>
<dbReference type="EC" id="2.7.13.3" evidence="3"/>
<comment type="caution">
    <text evidence="14">The sequence shown here is derived from an EMBL/GenBank/DDBJ whole genome shotgun (WGS) entry which is preliminary data.</text>
</comment>
<dbReference type="PRINTS" id="PR00344">
    <property type="entry name" value="BCTRLSENSOR"/>
</dbReference>
<gene>
    <name evidence="14" type="ORF">A3D51_03040</name>
</gene>
<evidence type="ECO:0000256" key="2">
    <source>
        <dbReference type="ARBA" id="ARBA00004236"/>
    </source>
</evidence>
<sequence>MFKRLVDTFSNGFLFVKNNPQIIYTIFLIVIIPAAFIVSGQNFLSVAKENQERLEKERVGVLQDIFVELAALKINDPVFLQSVIERLGDQNKESISEFKIVVFENGKQKIIASLTKDEIGTADEDNAFFYREAGARVDSSKIFPVSGLDGARHWKVVRAIPSVDTGVVSGVVLIDVSMATIDNVAKRNIESAYTYLFFIVLAISFLLMRQAKIIDYTVLYRKLKEVDQMKDDFIAMAAHELRTPLTIVKGHADMLAESKNLKDEEKKDVSRITASIDQLNALIGDILDVVRLGQGKMTFNRKNTDISPIIENVVESFSVVARQKGLDISCEKNDVPNIFVDPEKLRQVLVNIIGNSIKYTPTGSVRVFTEVSHGMVFIRVRDTGIGISAEDQQKLFGKFFRVQSKETEDIRGTGLGLWIAHQVVSNMGGEIHVESIKGKGSDFIISFPVTK</sequence>
<dbReference type="GO" id="GO:0005886">
    <property type="term" value="C:plasma membrane"/>
    <property type="evidence" value="ECO:0007669"/>
    <property type="project" value="UniProtKB-SubCell"/>
</dbReference>
<dbReference type="SUPFAM" id="SSF47384">
    <property type="entry name" value="Homodimeric domain of signal transducing histidine kinase"/>
    <property type="match status" value="1"/>
</dbReference>
<dbReference type="InterPro" id="IPR036890">
    <property type="entry name" value="HATPase_C_sf"/>
</dbReference>
<proteinExistence type="predicted"/>
<dbReference type="SMART" id="SM00387">
    <property type="entry name" value="HATPase_c"/>
    <property type="match status" value="1"/>
</dbReference>
<dbReference type="InterPro" id="IPR003594">
    <property type="entry name" value="HATPase_dom"/>
</dbReference>
<keyword evidence="10" id="KW-0902">Two-component regulatory system</keyword>
<reference evidence="14 15" key="1">
    <citation type="journal article" date="2016" name="Nat. Commun.">
        <title>Thousands of microbial genomes shed light on interconnected biogeochemical processes in an aquifer system.</title>
        <authorList>
            <person name="Anantharaman K."/>
            <person name="Brown C.T."/>
            <person name="Hug L.A."/>
            <person name="Sharon I."/>
            <person name="Castelle C.J."/>
            <person name="Probst A.J."/>
            <person name="Thomas B.C."/>
            <person name="Singh A."/>
            <person name="Wilkins M.J."/>
            <person name="Karaoz U."/>
            <person name="Brodie E.L."/>
            <person name="Williams K.H."/>
            <person name="Hubbard S.S."/>
            <person name="Banfield J.F."/>
        </authorList>
    </citation>
    <scope>NUCLEOTIDE SEQUENCE [LARGE SCALE GENOMIC DNA]</scope>
</reference>
<dbReference type="GO" id="GO:0005524">
    <property type="term" value="F:ATP binding"/>
    <property type="evidence" value="ECO:0007669"/>
    <property type="project" value="UniProtKB-KW"/>
</dbReference>
<protein>
    <recommendedName>
        <fullName evidence="3">histidine kinase</fullName>
        <ecNumber evidence="3">2.7.13.3</ecNumber>
    </recommendedName>
</protein>
<dbReference type="SMART" id="SM00388">
    <property type="entry name" value="HisKA"/>
    <property type="match status" value="1"/>
</dbReference>
<evidence type="ECO:0000256" key="12">
    <source>
        <dbReference type="SAM" id="Phobius"/>
    </source>
</evidence>
<dbReference type="Proteomes" id="UP000179118">
    <property type="component" value="Unassembled WGS sequence"/>
</dbReference>
<keyword evidence="7" id="KW-0547">Nucleotide-binding</keyword>
<evidence type="ECO:0000313" key="15">
    <source>
        <dbReference type="Proteomes" id="UP000179118"/>
    </source>
</evidence>
<evidence type="ECO:0000256" key="7">
    <source>
        <dbReference type="ARBA" id="ARBA00022741"/>
    </source>
</evidence>
<dbReference type="PANTHER" id="PTHR43047:SF72">
    <property type="entry name" value="OSMOSENSING HISTIDINE PROTEIN KINASE SLN1"/>
    <property type="match status" value="1"/>
</dbReference>
<evidence type="ECO:0000313" key="14">
    <source>
        <dbReference type="EMBL" id="OHA80972.1"/>
    </source>
</evidence>
<dbReference type="PROSITE" id="PS50109">
    <property type="entry name" value="HIS_KIN"/>
    <property type="match status" value="1"/>
</dbReference>
<keyword evidence="9" id="KW-0067">ATP-binding</keyword>
<name>A0A1G2S8S5_9BACT</name>
<dbReference type="GO" id="GO:0009927">
    <property type="term" value="F:histidine phosphotransfer kinase activity"/>
    <property type="evidence" value="ECO:0007669"/>
    <property type="project" value="TreeGrafter"/>
</dbReference>
<feature type="domain" description="Histidine kinase" evidence="13">
    <location>
        <begin position="236"/>
        <end position="451"/>
    </location>
</feature>
<dbReference type="InterPro" id="IPR036097">
    <property type="entry name" value="HisK_dim/P_sf"/>
</dbReference>
<evidence type="ECO:0000256" key="10">
    <source>
        <dbReference type="ARBA" id="ARBA00023012"/>
    </source>
</evidence>
<dbReference type="Gene3D" id="3.30.565.10">
    <property type="entry name" value="Histidine kinase-like ATPase, C-terminal domain"/>
    <property type="match status" value="1"/>
</dbReference>
<dbReference type="InterPro" id="IPR005467">
    <property type="entry name" value="His_kinase_dom"/>
</dbReference>
<evidence type="ECO:0000256" key="1">
    <source>
        <dbReference type="ARBA" id="ARBA00000085"/>
    </source>
</evidence>
<comment type="subcellular location">
    <subcellularLocation>
        <location evidence="2">Cell membrane</location>
    </subcellularLocation>
</comment>
<keyword evidence="12" id="KW-0812">Transmembrane</keyword>
<evidence type="ECO:0000256" key="11">
    <source>
        <dbReference type="ARBA" id="ARBA00023136"/>
    </source>
</evidence>
<evidence type="ECO:0000256" key="9">
    <source>
        <dbReference type="ARBA" id="ARBA00022840"/>
    </source>
</evidence>
<dbReference type="Pfam" id="PF02518">
    <property type="entry name" value="HATPase_c"/>
    <property type="match status" value="1"/>
</dbReference>
<keyword evidence="12" id="KW-1133">Transmembrane helix</keyword>
<evidence type="ECO:0000259" key="13">
    <source>
        <dbReference type="PROSITE" id="PS50109"/>
    </source>
</evidence>
<keyword evidence="5" id="KW-0597">Phosphoprotein</keyword>